<dbReference type="InterPro" id="IPR009081">
    <property type="entry name" value="PP-bd_ACP"/>
</dbReference>
<dbReference type="Proteomes" id="UP001501509">
    <property type="component" value="Unassembled WGS sequence"/>
</dbReference>
<dbReference type="Gene3D" id="1.10.1200.10">
    <property type="entry name" value="ACP-like"/>
    <property type="match status" value="1"/>
</dbReference>
<keyword evidence="3" id="KW-1185">Reference proteome</keyword>
<dbReference type="Pfam" id="PF00550">
    <property type="entry name" value="PP-binding"/>
    <property type="match status" value="1"/>
</dbReference>
<evidence type="ECO:0000313" key="3">
    <source>
        <dbReference type="Proteomes" id="UP001501509"/>
    </source>
</evidence>
<reference evidence="2 3" key="1">
    <citation type="journal article" date="2019" name="Int. J. Syst. Evol. Microbiol.">
        <title>The Global Catalogue of Microorganisms (GCM) 10K type strain sequencing project: providing services to taxonomists for standard genome sequencing and annotation.</title>
        <authorList>
            <consortium name="The Broad Institute Genomics Platform"/>
            <consortium name="The Broad Institute Genome Sequencing Center for Infectious Disease"/>
            <person name="Wu L."/>
            <person name="Ma J."/>
        </authorList>
    </citation>
    <scope>NUCLEOTIDE SEQUENCE [LARGE SCALE GENOMIC DNA]</scope>
    <source>
        <strain evidence="2 3">JCM 6833</strain>
    </source>
</reference>
<feature type="domain" description="Carrier" evidence="1">
    <location>
        <begin position="1"/>
        <end position="75"/>
    </location>
</feature>
<proteinExistence type="predicted"/>
<dbReference type="SUPFAM" id="SSF47336">
    <property type="entry name" value="ACP-like"/>
    <property type="match status" value="1"/>
</dbReference>
<sequence length="83" mass="9063">MFAELKTLLVRQLKLDESLIRPESSLEDAGVDSLALVELGLLVEQHLGIAFSEEELARTASLTVGQFSDLLAARRQGLQEVPS</sequence>
<dbReference type="PROSITE" id="PS50075">
    <property type="entry name" value="CARRIER"/>
    <property type="match status" value="1"/>
</dbReference>
<dbReference type="InterPro" id="IPR036736">
    <property type="entry name" value="ACP-like_sf"/>
</dbReference>
<name>A0ABN3QV08_9ACTN</name>
<evidence type="ECO:0000313" key="2">
    <source>
        <dbReference type="EMBL" id="GAA2636012.1"/>
    </source>
</evidence>
<evidence type="ECO:0000259" key="1">
    <source>
        <dbReference type="PROSITE" id="PS50075"/>
    </source>
</evidence>
<comment type="caution">
    <text evidence="2">The sequence shown here is derived from an EMBL/GenBank/DDBJ whole genome shotgun (WGS) entry which is preliminary data.</text>
</comment>
<gene>
    <name evidence="2" type="ORF">GCM10010411_88920</name>
</gene>
<dbReference type="EMBL" id="BAAATD010000020">
    <property type="protein sequence ID" value="GAA2636012.1"/>
    <property type="molecule type" value="Genomic_DNA"/>
</dbReference>
<accession>A0ABN3QV08</accession>
<dbReference type="RefSeq" id="WP_344548639.1">
    <property type="nucleotide sequence ID" value="NZ_BAAATD010000020.1"/>
</dbReference>
<protein>
    <recommendedName>
        <fullName evidence="1">Carrier domain-containing protein</fullName>
    </recommendedName>
</protein>
<organism evidence="2 3">
    <name type="scientific">Actinomadura fulvescens</name>
    <dbReference type="NCBI Taxonomy" id="46160"/>
    <lineage>
        <taxon>Bacteria</taxon>
        <taxon>Bacillati</taxon>
        <taxon>Actinomycetota</taxon>
        <taxon>Actinomycetes</taxon>
        <taxon>Streptosporangiales</taxon>
        <taxon>Thermomonosporaceae</taxon>
        <taxon>Actinomadura</taxon>
    </lineage>
</organism>